<comment type="subcellular location">
    <subcellularLocation>
        <location evidence="4">Periplasm</location>
    </subcellularLocation>
</comment>
<dbReference type="EC" id="1.7.2.4" evidence="9"/>
<keyword evidence="23" id="KW-1185">Reference proteome</keyword>
<evidence type="ECO:0000256" key="3">
    <source>
        <dbReference type="ARBA" id="ARBA00003034"/>
    </source>
</evidence>
<dbReference type="InterPro" id="IPR023644">
    <property type="entry name" value="NO_Rdtase"/>
</dbReference>
<evidence type="ECO:0000256" key="5">
    <source>
        <dbReference type="ARBA" id="ARBA00004779"/>
    </source>
</evidence>
<dbReference type="GO" id="GO:0046872">
    <property type="term" value="F:metal ion binding"/>
    <property type="evidence" value="ECO:0007669"/>
    <property type="project" value="UniProtKB-KW"/>
</dbReference>
<dbReference type="AlphaFoldDB" id="A0ABD5PLH5"/>
<comment type="subunit">
    <text evidence="8">Homodimer.</text>
</comment>
<evidence type="ECO:0000256" key="2">
    <source>
        <dbReference type="ARBA" id="ARBA00001935"/>
    </source>
</evidence>
<protein>
    <recommendedName>
        <fullName evidence="10">Nitrous-oxide reductase</fullName>
        <ecNumber evidence="9">1.7.2.4</ecNumber>
    </recommendedName>
    <alternativeName>
        <fullName evidence="17">N(2)OR</fullName>
    </alternativeName>
    <alternativeName>
        <fullName evidence="18">N2O reductase</fullName>
    </alternativeName>
</protein>
<comment type="similarity">
    <text evidence="6">In the C-terminal section; belongs to the cytochrome c oxidase subunit 2 family.</text>
</comment>
<sequence length="631" mass="69223">MTDTPTSTDRDRTETDATAADREPLFDRIPRRDFMKAGVAAGAMGSFAGCTGLLSDDDHPSAADVDASVAPGEHDEYYAFLSGGHTGEIRVYGIPSMRQLMRIPVFSTESARGYGYDDRTSEMLEEAGGYTWGDTHHPRLSQTDNDYDGRFAYVNDKANGRMARIDLKYFETDAIVDVPNTQGVHGACARLPDTDLIFGVGEFRVPMPNDGRDLDDPDEYTSVLTAIEPESFDVAWQVLVDGNMDNGDGGKNGRWFFATGYNSENGVTESEMSGSDTDYVKAFDTLAIEDAVEAGEYEEIGGVKVVDGRQDSPLNGGSDPIVRYVDVPKSPHGVSVTPDGEYAIASGKLDPTCSVIDIEMLGDAADPNDAIVGQPRVGMGPLHTAYDGRGHAYTTLFIDSQVVKWDIEDAVEADLGSEEPVIEKIDVHYNPGHLIAAESYTADPQGDWLVSLNKLSKDRFLPVGPMHPENDQLIYIGDDDAGMKLVKDTPSYAEPHDASIVSADKLDPATVYDPEDYDEEFVGPEDSEIVREDGRVHVKMYSMRNEFGYSDVTVQEGDEVTFTVTNIEETDDILHSLAIPEYDVNIKLAPQETREVTITADEPGVYWMYCAFFCSALHLEMRSRLLVEPAE</sequence>
<comment type="cofactor">
    <cofactor evidence="2">
        <name>Cu cation</name>
        <dbReference type="ChEBI" id="CHEBI:23378"/>
    </cofactor>
</comment>
<dbReference type="InterPro" id="IPR041142">
    <property type="entry name" value="NOS_propeller_2"/>
</dbReference>
<dbReference type="EMBL" id="JBHSFA010000002">
    <property type="protein sequence ID" value="MFC4541175.1"/>
    <property type="molecule type" value="Genomic_DNA"/>
</dbReference>
<keyword evidence="16" id="KW-0186">Copper</keyword>
<keyword evidence="11" id="KW-0479">Metal-binding</keyword>
<dbReference type="SUPFAM" id="SSF49503">
    <property type="entry name" value="Cupredoxins"/>
    <property type="match status" value="1"/>
</dbReference>
<dbReference type="Gene3D" id="2.130.10.10">
    <property type="entry name" value="YVTN repeat-like/Quinoprotein amine dehydrogenase"/>
    <property type="match status" value="1"/>
</dbReference>
<evidence type="ECO:0000259" key="21">
    <source>
        <dbReference type="PROSITE" id="PS50857"/>
    </source>
</evidence>
<dbReference type="PANTHER" id="PTHR42838">
    <property type="entry name" value="CYTOCHROME C OXIDASE SUBUNIT II"/>
    <property type="match status" value="1"/>
</dbReference>
<dbReference type="InterPro" id="IPR011045">
    <property type="entry name" value="N2O_reductase_N"/>
</dbReference>
<dbReference type="InterPro" id="IPR002429">
    <property type="entry name" value="CcO_II-like_C"/>
</dbReference>
<evidence type="ECO:0000256" key="19">
    <source>
        <dbReference type="ARBA" id="ARBA00049555"/>
    </source>
</evidence>
<dbReference type="InterPro" id="IPR008972">
    <property type="entry name" value="Cupredoxin"/>
</dbReference>
<accession>A0ABD5PLH5</accession>
<evidence type="ECO:0000256" key="13">
    <source>
        <dbReference type="ARBA" id="ARBA00022764"/>
    </source>
</evidence>
<dbReference type="InterPro" id="IPR006311">
    <property type="entry name" value="TAT_signal"/>
</dbReference>
<keyword evidence="13" id="KW-0574">Periplasm</keyword>
<comment type="catalytic activity">
    <reaction evidence="19">
        <text>N2 + 2 Fe(III)-[cytochrome c] + H2O = nitrous oxide + 2 Fe(II)-[cytochrome c] + 2 H(+)</text>
        <dbReference type="Rhea" id="RHEA:43108"/>
        <dbReference type="Rhea" id="RHEA-COMP:10350"/>
        <dbReference type="Rhea" id="RHEA-COMP:14399"/>
        <dbReference type="ChEBI" id="CHEBI:15377"/>
        <dbReference type="ChEBI" id="CHEBI:15378"/>
        <dbReference type="ChEBI" id="CHEBI:17045"/>
        <dbReference type="ChEBI" id="CHEBI:17997"/>
        <dbReference type="ChEBI" id="CHEBI:29033"/>
        <dbReference type="ChEBI" id="CHEBI:29034"/>
        <dbReference type="EC" id="1.7.2.4"/>
    </reaction>
</comment>
<comment type="function">
    <text evidence="3">Nitrous-oxide reductase is part of a bacterial respiratory system which is activated under anaerobic conditions in the presence of nitrate or nitrous oxide.</text>
</comment>
<evidence type="ECO:0000256" key="14">
    <source>
        <dbReference type="ARBA" id="ARBA00022837"/>
    </source>
</evidence>
<evidence type="ECO:0000256" key="1">
    <source>
        <dbReference type="ARBA" id="ARBA00001913"/>
    </source>
</evidence>
<dbReference type="Pfam" id="PF13473">
    <property type="entry name" value="Cupredoxin_1"/>
    <property type="match status" value="1"/>
</dbReference>
<comment type="similarity">
    <text evidence="7">Belongs to the NosZ family.</text>
</comment>
<evidence type="ECO:0000256" key="17">
    <source>
        <dbReference type="ARBA" id="ARBA00031077"/>
    </source>
</evidence>
<evidence type="ECO:0000256" key="6">
    <source>
        <dbReference type="ARBA" id="ARBA00006790"/>
    </source>
</evidence>
<dbReference type="PROSITE" id="PS50857">
    <property type="entry name" value="COX2_CUA"/>
    <property type="match status" value="1"/>
</dbReference>
<dbReference type="GO" id="GO:0042597">
    <property type="term" value="C:periplasmic space"/>
    <property type="evidence" value="ECO:0007669"/>
    <property type="project" value="UniProtKB-SubCell"/>
</dbReference>
<evidence type="ECO:0000256" key="8">
    <source>
        <dbReference type="ARBA" id="ARBA00011738"/>
    </source>
</evidence>
<name>A0ABD5PLH5_9EURY</name>
<proteinExistence type="inferred from homology"/>
<evidence type="ECO:0000256" key="15">
    <source>
        <dbReference type="ARBA" id="ARBA00023002"/>
    </source>
</evidence>
<dbReference type="Pfam" id="PF18764">
    <property type="entry name" value="nos_propeller"/>
    <property type="match status" value="1"/>
</dbReference>
<evidence type="ECO:0000256" key="12">
    <source>
        <dbReference type="ARBA" id="ARBA00022729"/>
    </source>
</evidence>
<evidence type="ECO:0000256" key="11">
    <source>
        <dbReference type="ARBA" id="ARBA00022723"/>
    </source>
</evidence>
<evidence type="ECO:0000256" key="7">
    <source>
        <dbReference type="ARBA" id="ARBA00010372"/>
    </source>
</evidence>
<evidence type="ECO:0000256" key="18">
    <source>
        <dbReference type="ARBA" id="ARBA00032847"/>
    </source>
</evidence>
<gene>
    <name evidence="22" type="primary">nosZ</name>
    <name evidence="22" type="ORF">ACFO5R_04435</name>
</gene>
<keyword evidence="14" id="KW-0106">Calcium</keyword>
<dbReference type="GO" id="GO:0050304">
    <property type="term" value="F:nitrous-oxide reductase activity"/>
    <property type="evidence" value="ECO:0007669"/>
    <property type="project" value="UniProtKB-EC"/>
</dbReference>
<feature type="compositionally biased region" description="Basic and acidic residues" evidence="20">
    <location>
        <begin position="8"/>
        <end position="24"/>
    </location>
</feature>
<evidence type="ECO:0000256" key="10">
    <source>
        <dbReference type="ARBA" id="ARBA00016560"/>
    </source>
</evidence>
<dbReference type="Gene3D" id="2.60.40.420">
    <property type="entry name" value="Cupredoxins - blue copper proteins"/>
    <property type="match status" value="1"/>
</dbReference>
<dbReference type="InterPro" id="IPR015943">
    <property type="entry name" value="WD40/YVTN_repeat-like_dom_sf"/>
</dbReference>
<dbReference type="NCBIfam" id="TIGR04244">
    <property type="entry name" value="nitrous_NosZ_RR"/>
    <property type="match status" value="1"/>
</dbReference>
<evidence type="ECO:0000313" key="22">
    <source>
        <dbReference type="EMBL" id="MFC4541175.1"/>
    </source>
</evidence>
<dbReference type="RefSeq" id="WP_250139316.1">
    <property type="nucleotide sequence ID" value="NZ_JALIQP010000001.1"/>
</dbReference>
<evidence type="ECO:0000256" key="4">
    <source>
        <dbReference type="ARBA" id="ARBA00004418"/>
    </source>
</evidence>
<dbReference type="Proteomes" id="UP001595898">
    <property type="component" value="Unassembled WGS sequence"/>
</dbReference>
<dbReference type="PROSITE" id="PS51318">
    <property type="entry name" value="TAT"/>
    <property type="match status" value="1"/>
</dbReference>
<feature type="region of interest" description="Disordered" evidence="20">
    <location>
        <begin position="1"/>
        <end position="24"/>
    </location>
</feature>
<feature type="domain" description="Cytochrome oxidase subunit II copper A binding" evidence="21">
    <location>
        <begin position="531"/>
        <end position="631"/>
    </location>
</feature>
<dbReference type="InterPro" id="IPR028096">
    <property type="entry name" value="EfeO_Cupredoxin"/>
</dbReference>
<dbReference type="InterPro" id="IPR041114">
    <property type="entry name" value="Nos_propeller"/>
</dbReference>
<keyword evidence="15 22" id="KW-0560">Oxidoreductase</keyword>
<keyword evidence="12" id="KW-0732">Signal</keyword>
<evidence type="ECO:0000256" key="20">
    <source>
        <dbReference type="SAM" id="MobiDB-lite"/>
    </source>
</evidence>
<organism evidence="22 23">
    <name type="scientific">Halosolutus amylolyticus</name>
    <dbReference type="NCBI Taxonomy" id="2932267"/>
    <lineage>
        <taxon>Archaea</taxon>
        <taxon>Methanobacteriati</taxon>
        <taxon>Methanobacteriota</taxon>
        <taxon>Stenosarchaea group</taxon>
        <taxon>Halobacteria</taxon>
        <taxon>Halobacteriales</taxon>
        <taxon>Natrialbaceae</taxon>
        <taxon>Halosolutus</taxon>
    </lineage>
</organism>
<evidence type="ECO:0000256" key="16">
    <source>
        <dbReference type="ARBA" id="ARBA00023008"/>
    </source>
</evidence>
<comment type="cofactor">
    <cofactor evidence="1">
        <name>Ca(2+)</name>
        <dbReference type="ChEBI" id="CHEBI:29108"/>
    </cofactor>
</comment>
<dbReference type="PANTHER" id="PTHR42838:SF2">
    <property type="entry name" value="NITROUS-OXIDE REDUCTASE"/>
    <property type="match status" value="1"/>
</dbReference>
<reference evidence="22 23" key="1">
    <citation type="journal article" date="2019" name="Int. J. Syst. Evol. Microbiol.">
        <title>The Global Catalogue of Microorganisms (GCM) 10K type strain sequencing project: providing services to taxonomists for standard genome sequencing and annotation.</title>
        <authorList>
            <consortium name="The Broad Institute Genomics Platform"/>
            <consortium name="The Broad Institute Genome Sequencing Center for Infectious Disease"/>
            <person name="Wu L."/>
            <person name="Ma J."/>
        </authorList>
    </citation>
    <scope>NUCLEOTIDE SEQUENCE [LARGE SCALE GENOMIC DNA]</scope>
    <source>
        <strain evidence="22 23">WLHS5</strain>
    </source>
</reference>
<evidence type="ECO:0000256" key="9">
    <source>
        <dbReference type="ARBA" id="ARBA00011896"/>
    </source>
</evidence>
<dbReference type="InterPro" id="IPR051403">
    <property type="entry name" value="NosZ/Cyto_c_oxidase_sub2"/>
</dbReference>
<dbReference type="SUPFAM" id="SSF50974">
    <property type="entry name" value="Nitrous oxide reductase, N-terminal domain"/>
    <property type="match status" value="1"/>
</dbReference>
<evidence type="ECO:0000313" key="23">
    <source>
        <dbReference type="Proteomes" id="UP001595898"/>
    </source>
</evidence>
<dbReference type="Pfam" id="PF18793">
    <property type="entry name" value="nos_propeller_2"/>
    <property type="match status" value="1"/>
</dbReference>
<comment type="pathway">
    <text evidence="5">Nitrogen metabolism; nitrate reduction (denitrification); dinitrogen from nitrate: step 4/4.</text>
</comment>
<comment type="caution">
    <text evidence="22">The sequence shown here is derived from an EMBL/GenBank/DDBJ whole genome shotgun (WGS) entry which is preliminary data.</text>
</comment>